<dbReference type="PROSITE" id="PS51184">
    <property type="entry name" value="JMJC"/>
    <property type="match status" value="1"/>
</dbReference>
<dbReference type="SUPFAM" id="SSF51197">
    <property type="entry name" value="Clavaminate synthase-like"/>
    <property type="match status" value="1"/>
</dbReference>
<dbReference type="AlphaFoldDB" id="A0A4U0TKJ4"/>
<feature type="compositionally biased region" description="Polar residues" evidence="1">
    <location>
        <begin position="320"/>
        <end position="332"/>
    </location>
</feature>
<reference evidence="3 4" key="1">
    <citation type="submission" date="2017-03" db="EMBL/GenBank/DDBJ databases">
        <title>Genomes of endolithic fungi from Antarctica.</title>
        <authorList>
            <person name="Coleine C."/>
            <person name="Masonjones S."/>
            <person name="Stajich J.E."/>
        </authorList>
    </citation>
    <scope>NUCLEOTIDE SEQUENCE [LARGE SCALE GENOMIC DNA]</scope>
    <source>
        <strain evidence="3 4">CCFEE 6315</strain>
    </source>
</reference>
<protein>
    <recommendedName>
        <fullName evidence="2">JmjC domain-containing protein</fullName>
    </recommendedName>
</protein>
<evidence type="ECO:0000256" key="1">
    <source>
        <dbReference type="SAM" id="MobiDB-lite"/>
    </source>
</evidence>
<feature type="compositionally biased region" description="Acidic residues" evidence="1">
    <location>
        <begin position="409"/>
        <end position="419"/>
    </location>
</feature>
<feature type="region of interest" description="Disordered" evidence="1">
    <location>
        <begin position="304"/>
        <end position="339"/>
    </location>
</feature>
<dbReference type="EMBL" id="NAJL01000075">
    <property type="protein sequence ID" value="TKA22418.1"/>
    <property type="molecule type" value="Genomic_DNA"/>
</dbReference>
<proteinExistence type="predicted"/>
<dbReference type="InterPro" id="IPR003347">
    <property type="entry name" value="JmjC_dom"/>
</dbReference>
<evidence type="ECO:0000313" key="3">
    <source>
        <dbReference type="EMBL" id="TKA22418.1"/>
    </source>
</evidence>
<feature type="region of interest" description="Disordered" evidence="1">
    <location>
        <begin position="1"/>
        <end position="101"/>
    </location>
</feature>
<name>A0A4U0TKJ4_9PEZI</name>
<sequence length="588" mass="64909">MDPKNDPKSTSKTSKPTEAAQGPKRQRKTARDRSRQEPEIYDTINVAIRPKQKTTEGLLQTSSTGMPGHLTGIASSAPASSVQPLVARKRKRSTDDDAEDDDNLDFRFLRQTRERLIALAQPRHPNVDAILNYLEKMKPPQQESIVSNYPDRNPNRQTPIDAYILTRTSARHLLQSNDPITAPVFVPNSTNTTGIIDPDNPQRPLEQLLSWFTNPTETHELPNSDETLTTQDLKSLFLDPHRHDPPVRTNGLPHNFPDLPHPFHHPGMPLFLQNPQCSLLRDIMRVLLDIGPRDLCNSSCGGISASTSTSTSTSTGLNDGRSQPPNQNTNQHRPAPKCRANHFLTPDELVLVQQGWRSWQGSVMLAMPGACTLPHADKWGFGTWVCCVEGEMGFAWMVPSSSSSGQEGEVVEEGEEGGEEQGRMGSRYRERMEHVLDATGDEKADEQAVRGGRWVFRVLRPGESVYIGPGTVHCVFRLPEGRQTAGLAGHVVRKRDFGLWVDVLGKEAKVAVGRRRGIGKGDENGDGEGKGGLGLGGLVRALAVGIEEMRKVVVREGREEEYGGSEGLEGIKRVARRLLRTRDCVGET</sequence>
<accession>A0A4U0TKJ4</accession>
<evidence type="ECO:0000313" key="4">
    <source>
        <dbReference type="Proteomes" id="UP000308549"/>
    </source>
</evidence>
<feature type="compositionally biased region" description="Basic and acidic residues" evidence="1">
    <location>
        <begin position="29"/>
        <end position="38"/>
    </location>
</feature>
<feature type="compositionally biased region" description="Low complexity" evidence="1">
    <location>
        <begin position="304"/>
        <end position="316"/>
    </location>
</feature>
<dbReference type="OrthoDB" id="3860121at2759"/>
<comment type="caution">
    <text evidence="3">The sequence shown here is derived from an EMBL/GenBank/DDBJ whole genome shotgun (WGS) entry which is preliminary data.</text>
</comment>
<feature type="compositionally biased region" description="Polar residues" evidence="1">
    <location>
        <begin position="55"/>
        <end position="65"/>
    </location>
</feature>
<evidence type="ECO:0000259" key="2">
    <source>
        <dbReference type="PROSITE" id="PS51184"/>
    </source>
</evidence>
<gene>
    <name evidence="3" type="ORF">B0A50_07924</name>
</gene>
<feature type="domain" description="JmjC" evidence="2">
    <location>
        <begin position="324"/>
        <end position="508"/>
    </location>
</feature>
<feature type="compositionally biased region" description="Polar residues" evidence="1">
    <location>
        <begin position="73"/>
        <end position="83"/>
    </location>
</feature>
<feature type="region of interest" description="Disordered" evidence="1">
    <location>
        <begin position="400"/>
        <end position="425"/>
    </location>
</feature>
<organism evidence="3 4">
    <name type="scientific">Salinomyces thailandicus</name>
    <dbReference type="NCBI Taxonomy" id="706561"/>
    <lineage>
        <taxon>Eukaryota</taxon>
        <taxon>Fungi</taxon>
        <taxon>Dikarya</taxon>
        <taxon>Ascomycota</taxon>
        <taxon>Pezizomycotina</taxon>
        <taxon>Dothideomycetes</taxon>
        <taxon>Dothideomycetidae</taxon>
        <taxon>Mycosphaerellales</taxon>
        <taxon>Teratosphaeriaceae</taxon>
        <taxon>Salinomyces</taxon>
    </lineage>
</organism>
<keyword evidence="4" id="KW-1185">Reference proteome</keyword>
<dbReference type="Proteomes" id="UP000308549">
    <property type="component" value="Unassembled WGS sequence"/>
</dbReference>